<gene>
    <name evidence="2" type="ORF">SLNWT_2799</name>
</gene>
<dbReference type="KEGG" id="sals:SLNWT_2799"/>
<feature type="domain" description="Homing endonuclease LAGLIDADG" evidence="1">
    <location>
        <begin position="142"/>
        <end position="209"/>
    </location>
</feature>
<dbReference type="SUPFAM" id="SSF55608">
    <property type="entry name" value="Homing endonucleases"/>
    <property type="match status" value="1"/>
</dbReference>
<evidence type="ECO:0000313" key="3">
    <source>
        <dbReference type="Proteomes" id="UP000031523"/>
    </source>
</evidence>
<sequence>MNDARNPAGSASGPAVDPVPLPAVPSIPAVPDFMDLEVPDYAYMFGFIQADGHLQPGPGQKGRLSVEIGFRDLHILEAFARLTPYYSRIRERSRDTNFSPGHRSVVWTLCSLEARTTLNRLGMPYGKKSRDIAPPTAPFSVGAYLRGILDADGAVGFTGQGFPYVALATSSTAIARFYAEYAKRITGADRTVARNRRDQVYNILYCKEEAQALALDLYPAGALCLRRKQEAAESLRHWVRPQGMRKVTRRRWEDWEDEVLLSGVTLAAAARQLERSLSSCQLRQWRLRNGIAPAPLPREGAASGR</sequence>
<keyword evidence="3" id="KW-1185">Reference proteome</keyword>
<evidence type="ECO:0000313" key="2">
    <source>
        <dbReference type="EMBL" id="AJE83175.1"/>
    </source>
</evidence>
<dbReference type="Pfam" id="PF14528">
    <property type="entry name" value="LAGLIDADG_3"/>
    <property type="match status" value="1"/>
</dbReference>
<dbReference type="GO" id="GO:0004519">
    <property type="term" value="F:endonuclease activity"/>
    <property type="evidence" value="ECO:0007669"/>
    <property type="project" value="InterPro"/>
</dbReference>
<proteinExistence type="predicted"/>
<dbReference type="InterPro" id="IPR004860">
    <property type="entry name" value="LAGLIDADG_dom"/>
</dbReference>
<dbReference type="EMBL" id="CP010519">
    <property type="protein sequence ID" value="AJE83175.1"/>
    <property type="molecule type" value="Genomic_DNA"/>
</dbReference>
<reference evidence="2 3" key="1">
    <citation type="submission" date="2015-01" db="EMBL/GenBank/DDBJ databases">
        <title>Enhanced salinomycin production by adjusting the supply of polyketide extender units in Streptomyce albus DSM 41398.</title>
        <authorList>
            <person name="Lu C."/>
        </authorList>
    </citation>
    <scope>NUCLEOTIDE SEQUENCE [LARGE SCALE GENOMIC DNA]</scope>
    <source>
        <strain evidence="3">ATCC 21838 / DSM 41398 / FERM P-419 / JCM 4703 / NBRC 107858</strain>
    </source>
</reference>
<dbReference type="AlphaFoldDB" id="A0A0B5EVA6"/>
<dbReference type="Gene3D" id="3.10.28.10">
    <property type="entry name" value="Homing endonucleases"/>
    <property type="match status" value="1"/>
</dbReference>
<evidence type="ECO:0000259" key="1">
    <source>
        <dbReference type="Pfam" id="PF14528"/>
    </source>
</evidence>
<organism evidence="2 3">
    <name type="scientific">Streptomyces albus (strain ATCC 21838 / DSM 41398 / FERM P-419 / JCM 4703 / NBRC 107858)</name>
    <dbReference type="NCBI Taxonomy" id="1081613"/>
    <lineage>
        <taxon>Bacteria</taxon>
        <taxon>Bacillati</taxon>
        <taxon>Actinomycetota</taxon>
        <taxon>Actinomycetes</taxon>
        <taxon>Kitasatosporales</taxon>
        <taxon>Streptomycetaceae</taxon>
        <taxon>Streptomyces</taxon>
    </lineage>
</organism>
<protein>
    <recommendedName>
        <fullName evidence="1">Homing endonuclease LAGLIDADG domain-containing protein</fullName>
    </recommendedName>
</protein>
<dbReference type="InterPro" id="IPR027434">
    <property type="entry name" value="Homing_endonucl"/>
</dbReference>
<accession>A0A0B5EVA6</accession>
<dbReference type="Proteomes" id="UP000031523">
    <property type="component" value="Chromosome"/>
</dbReference>
<name>A0A0B5EVA6_STRA4</name>